<feature type="region of interest" description="Disordered" evidence="2">
    <location>
        <begin position="132"/>
        <end position="154"/>
    </location>
</feature>
<dbReference type="EMBL" id="CP049865">
    <property type="protein sequence ID" value="QIK71623.1"/>
    <property type="molecule type" value="Genomic_DNA"/>
</dbReference>
<accession>A0A6G7Y4B2</accession>
<organism evidence="3 4">
    <name type="scientific">Propioniciclava coleopterorum</name>
    <dbReference type="NCBI Taxonomy" id="2714937"/>
    <lineage>
        <taxon>Bacteria</taxon>
        <taxon>Bacillati</taxon>
        <taxon>Actinomycetota</taxon>
        <taxon>Actinomycetes</taxon>
        <taxon>Propionibacteriales</taxon>
        <taxon>Propionibacteriaceae</taxon>
        <taxon>Propioniciclava</taxon>
    </lineage>
</organism>
<evidence type="ECO:0000256" key="2">
    <source>
        <dbReference type="SAM" id="MobiDB-lite"/>
    </source>
</evidence>
<dbReference type="KEGG" id="prv:G7070_04235"/>
<evidence type="ECO:0000313" key="4">
    <source>
        <dbReference type="Proteomes" id="UP000501058"/>
    </source>
</evidence>
<evidence type="ECO:0000313" key="3">
    <source>
        <dbReference type="EMBL" id="QIK71623.1"/>
    </source>
</evidence>
<dbReference type="AlphaFoldDB" id="A0A6G7Y4B2"/>
<gene>
    <name evidence="3" type="ORF">G7070_04235</name>
</gene>
<proteinExistence type="inferred from homology"/>
<dbReference type="Proteomes" id="UP000501058">
    <property type="component" value="Chromosome"/>
</dbReference>
<dbReference type="Pfam" id="PF03691">
    <property type="entry name" value="UPF0167"/>
    <property type="match status" value="1"/>
</dbReference>
<name>A0A6G7Y4B2_9ACTN</name>
<dbReference type="SUPFAM" id="SSF160631">
    <property type="entry name" value="SMI1/KNR4-like"/>
    <property type="match status" value="1"/>
</dbReference>
<comment type="similarity">
    <text evidence="1">Belongs to the UPF0167 family.</text>
</comment>
<sequence>MTTPPPNPPAREEDVAAAEATLGRRLPPWLRDRLLAENGWLIDDLRGPTNEEWQFLPVLDRRDRKAMTRTAEGIAWYTRRLADAADFGALPDGAAMVAFGRARYSHRLLLLPDPDDPAAFDDRLFRQVHTGEPTPVDRAALGRPAPPVDPAQLRPRSEIPTFRYHPDPVGTGSFVQRADRTCPACGLATGWSYVTSPYGPGRHPDLCPWCIADGSAAQKLSASFIDVYWLEGQDPPAPLDRLAELAHRTPGFASWQQEEWQYCCGDACAFHGVATADALGSLAEEERPAWLDDAFLAALRDVEADGEEPADPVPFAFRCLHCGRLRVWLDVS</sequence>
<evidence type="ECO:0008006" key="5">
    <source>
        <dbReference type="Google" id="ProtNLM"/>
    </source>
</evidence>
<evidence type="ECO:0000256" key="1">
    <source>
        <dbReference type="ARBA" id="ARBA00008525"/>
    </source>
</evidence>
<reference evidence="3 4" key="1">
    <citation type="submission" date="2020-03" db="EMBL/GenBank/DDBJ databases">
        <title>Propioniciclava sp. nov., isolated from Hydrophilus acuminatus.</title>
        <authorList>
            <person name="Hyun D.-W."/>
            <person name="Bae J.-W."/>
        </authorList>
    </citation>
    <scope>NUCLEOTIDE SEQUENCE [LARGE SCALE GENOMIC DNA]</scope>
    <source>
        <strain evidence="3 4">HDW11</strain>
    </source>
</reference>
<keyword evidence="4" id="KW-1185">Reference proteome</keyword>
<protein>
    <recommendedName>
        <fullName evidence="5">CbrC family protein</fullName>
    </recommendedName>
</protein>
<dbReference type="InterPro" id="IPR005363">
    <property type="entry name" value="UPF0167"/>
</dbReference>
<dbReference type="RefSeq" id="WP_166232208.1">
    <property type="nucleotide sequence ID" value="NZ_CP049865.1"/>
</dbReference>
<dbReference type="InterPro" id="IPR037883">
    <property type="entry name" value="Knr4/Smi1-like_sf"/>
</dbReference>